<evidence type="ECO:0000256" key="10">
    <source>
        <dbReference type="SAM" id="MobiDB-lite"/>
    </source>
</evidence>
<comment type="caution">
    <text evidence="12">The sequence shown here is derived from an EMBL/GenBank/DDBJ whole genome shotgun (WGS) entry which is preliminary data.</text>
</comment>
<keyword evidence="6 9" id="KW-0812">Transmembrane</keyword>
<organism evidence="12 13">
    <name type="scientific">Planobispora longispora</name>
    <dbReference type="NCBI Taxonomy" id="28887"/>
    <lineage>
        <taxon>Bacteria</taxon>
        <taxon>Bacillati</taxon>
        <taxon>Actinomycetota</taxon>
        <taxon>Actinomycetes</taxon>
        <taxon>Streptosporangiales</taxon>
        <taxon>Streptosporangiaceae</taxon>
        <taxon>Planobispora</taxon>
    </lineage>
</organism>
<keyword evidence="8 9" id="KW-0472">Membrane</keyword>
<dbReference type="GO" id="GO:0042956">
    <property type="term" value="P:maltodextrin transmembrane transport"/>
    <property type="evidence" value="ECO:0007669"/>
    <property type="project" value="TreeGrafter"/>
</dbReference>
<dbReference type="RefSeq" id="WP_203888466.1">
    <property type="nucleotide sequence ID" value="NZ_BOOH01000001.1"/>
</dbReference>
<evidence type="ECO:0000256" key="1">
    <source>
        <dbReference type="ARBA" id="ARBA00004651"/>
    </source>
</evidence>
<dbReference type="Gene3D" id="1.10.3720.10">
    <property type="entry name" value="MetI-like"/>
    <property type="match status" value="1"/>
</dbReference>
<name>A0A8J3RFE1_9ACTN</name>
<protein>
    <submittedName>
        <fullName evidence="12">ABC transporter permease</fullName>
    </submittedName>
</protein>
<dbReference type="CDD" id="cd06261">
    <property type="entry name" value="TM_PBP2"/>
    <property type="match status" value="1"/>
</dbReference>
<comment type="subcellular location">
    <subcellularLocation>
        <location evidence="1 9">Cell membrane</location>
        <topology evidence="1 9">Multi-pass membrane protein</topology>
    </subcellularLocation>
</comment>
<keyword evidence="13" id="KW-1185">Reference proteome</keyword>
<evidence type="ECO:0000256" key="4">
    <source>
        <dbReference type="ARBA" id="ARBA00022475"/>
    </source>
</evidence>
<dbReference type="InterPro" id="IPR000515">
    <property type="entry name" value="MetI-like"/>
</dbReference>
<reference evidence="12 13" key="1">
    <citation type="submission" date="2021-01" db="EMBL/GenBank/DDBJ databases">
        <title>Whole genome shotgun sequence of Planobispora longispora NBRC 13918.</title>
        <authorList>
            <person name="Komaki H."/>
            <person name="Tamura T."/>
        </authorList>
    </citation>
    <scope>NUCLEOTIDE SEQUENCE [LARGE SCALE GENOMIC DNA]</scope>
    <source>
        <strain evidence="12 13">NBRC 13918</strain>
    </source>
</reference>
<evidence type="ECO:0000256" key="8">
    <source>
        <dbReference type="ARBA" id="ARBA00023136"/>
    </source>
</evidence>
<accession>A0A8J3RFE1</accession>
<comment type="similarity">
    <text evidence="2">Belongs to the binding-protein-dependent transport system permease family. MalFG subfamily.</text>
</comment>
<evidence type="ECO:0000256" key="3">
    <source>
        <dbReference type="ARBA" id="ARBA00022448"/>
    </source>
</evidence>
<evidence type="ECO:0000256" key="9">
    <source>
        <dbReference type="RuleBase" id="RU363032"/>
    </source>
</evidence>
<dbReference type="GO" id="GO:0015423">
    <property type="term" value="F:ABC-type maltose transporter activity"/>
    <property type="evidence" value="ECO:0007669"/>
    <property type="project" value="TreeGrafter"/>
</dbReference>
<dbReference type="SUPFAM" id="SSF161098">
    <property type="entry name" value="MetI-like"/>
    <property type="match status" value="1"/>
</dbReference>
<dbReference type="GO" id="GO:0005886">
    <property type="term" value="C:plasma membrane"/>
    <property type="evidence" value="ECO:0007669"/>
    <property type="project" value="UniProtKB-SubCell"/>
</dbReference>
<keyword evidence="3 9" id="KW-0813">Transport</keyword>
<dbReference type="InterPro" id="IPR035906">
    <property type="entry name" value="MetI-like_sf"/>
</dbReference>
<keyword evidence="4" id="KW-1003">Cell membrane</keyword>
<feature type="transmembrane region" description="Helical" evidence="9">
    <location>
        <begin position="32"/>
        <end position="54"/>
    </location>
</feature>
<feature type="transmembrane region" description="Helical" evidence="9">
    <location>
        <begin position="160"/>
        <end position="179"/>
    </location>
</feature>
<feature type="transmembrane region" description="Helical" evidence="9">
    <location>
        <begin position="91"/>
        <end position="116"/>
    </location>
</feature>
<dbReference type="AlphaFoldDB" id="A0A8J3RFE1"/>
<evidence type="ECO:0000256" key="2">
    <source>
        <dbReference type="ARBA" id="ARBA00009047"/>
    </source>
</evidence>
<evidence type="ECO:0000313" key="12">
    <source>
        <dbReference type="EMBL" id="GIH73720.1"/>
    </source>
</evidence>
<sequence length="298" mass="32573">MSTVTVDTGSSEGNARRPRARSREERSLGSSILLHGTLVVASLISIFPVVWLILTSLKPRDGWLSTELKLFDDSSLDNYTRVLTETQFPSWLLNSVIIAGLTTVIGVFLASTTGYAISRFRFPGYRGVMWMLLITQMFPVAILIVPLYNLMAGLGLLNQIPGLVIAYMTVAVPFCAWMMKGYFDSIPREIDQAGMIDGLSPFGTFWRVILPLARPSLAVTAFYSFMTAWGEVAYATVFMTGDDTRTLAAGLQQFVGQHWSDWGLMTAAAVLIAVPAAVVFLLVQRNLVAGLTSGATKL</sequence>
<keyword evidence="5" id="KW-0762">Sugar transport</keyword>
<dbReference type="InterPro" id="IPR050901">
    <property type="entry name" value="BP-dep_ABC_trans_perm"/>
</dbReference>
<dbReference type="EMBL" id="BOOH01000001">
    <property type="protein sequence ID" value="GIH73720.1"/>
    <property type="molecule type" value="Genomic_DNA"/>
</dbReference>
<feature type="transmembrane region" description="Helical" evidence="9">
    <location>
        <begin position="128"/>
        <end position="148"/>
    </location>
</feature>
<dbReference type="PANTHER" id="PTHR32243">
    <property type="entry name" value="MALTOSE TRANSPORT SYSTEM PERMEASE-RELATED"/>
    <property type="match status" value="1"/>
</dbReference>
<feature type="region of interest" description="Disordered" evidence="10">
    <location>
        <begin position="1"/>
        <end position="23"/>
    </location>
</feature>
<dbReference type="PROSITE" id="PS50928">
    <property type="entry name" value="ABC_TM1"/>
    <property type="match status" value="1"/>
</dbReference>
<dbReference type="PANTHER" id="PTHR32243:SF50">
    <property type="entry name" value="MALTOSE_MALTODEXTRIN TRANSPORT SYSTEM PERMEASE PROTEIN MALG"/>
    <property type="match status" value="1"/>
</dbReference>
<evidence type="ECO:0000256" key="5">
    <source>
        <dbReference type="ARBA" id="ARBA00022597"/>
    </source>
</evidence>
<evidence type="ECO:0000259" key="11">
    <source>
        <dbReference type="PROSITE" id="PS50928"/>
    </source>
</evidence>
<feature type="transmembrane region" description="Helical" evidence="9">
    <location>
        <begin position="217"/>
        <end position="239"/>
    </location>
</feature>
<feature type="compositionally biased region" description="Polar residues" evidence="10">
    <location>
        <begin position="1"/>
        <end position="13"/>
    </location>
</feature>
<dbReference type="Pfam" id="PF00528">
    <property type="entry name" value="BPD_transp_1"/>
    <property type="match status" value="1"/>
</dbReference>
<evidence type="ECO:0000313" key="13">
    <source>
        <dbReference type="Proteomes" id="UP000616724"/>
    </source>
</evidence>
<keyword evidence="7 9" id="KW-1133">Transmembrane helix</keyword>
<feature type="domain" description="ABC transmembrane type-1" evidence="11">
    <location>
        <begin position="92"/>
        <end position="283"/>
    </location>
</feature>
<evidence type="ECO:0000256" key="6">
    <source>
        <dbReference type="ARBA" id="ARBA00022692"/>
    </source>
</evidence>
<gene>
    <name evidence="12" type="ORF">Plo01_01490</name>
</gene>
<feature type="transmembrane region" description="Helical" evidence="9">
    <location>
        <begin position="259"/>
        <end position="283"/>
    </location>
</feature>
<proteinExistence type="inferred from homology"/>
<dbReference type="Proteomes" id="UP000616724">
    <property type="component" value="Unassembled WGS sequence"/>
</dbReference>
<evidence type="ECO:0000256" key="7">
    <source>
        <dbReference type="ARBA" id="ARBA00022989"/>
    </source>
</evidence>